<feature type="non-terminal residue" evidence="1">
    <location>
        <position position="154"/>
    </location>
</feature>
<dbReference type="Gene3D" id="3.10.450.50">
    <property type="match status" value="1"/>
</dbReference>
<evidence type="ECO:0000313" key="1">
    <source>
        <dbReference type="EMBL" id="SVD56667.1"/>
    </source>
</evidence>
<protein>
    <recommendedName>
        <fullName evidence="2">DUF4440 domain-containing protein</fullName>
    </recommendedName>
</protein>
<proteinExistence type="predicted"/>
<accession>A0A382WCV5</accession>
<sequence length="154" mass="17790">MKKFVFVIVSFFLLFNDSKVILAMENNRPQEQEELKSLRSAIIDSVNNNKFEDLIPYLHKNFVITMIDQKTLKNVSQFKEYFKNLLHSKNAILAKIIINPKGDGPPVFFGEKVAFNTGSSSDTYITKSGHEVVIDTRWTSTLLKENGKWKLFRL</sequence>
<dbReference type="AlphaFoldDB" id="A0A382WCV5"/>
<dbReference type="InterPro" id="IPR032710">
    <property type="entry name" value="NTF2-like_dom_sf"/>
</dbReference>
<dbReference type="SUPFAM" id="SSF54427">
    <property type="entry name" value="NTF2-like"/>
    <property type="match status" value="1"/>
</dbReference>
<reference evidence="1" key="1">
    <citation type="submission" date="2018-05" db="EMBL/GenBank/DDBJ databases">
        <authorList>
            <person name="Lanie J.A."/>
            <person name="Ng W.-L."/>
            <person name="Kazmierczak K.M."/>
            <person name="Andrzejewski T.M."/>
            <person name="Davidsen T.M."/>
            <person name="Wayne K.J."/>
            <person name="Tettelin H."/>
            <person name="Glass J.I."/>
            <person name="Rusch D."/>
            <person name="Podicherti R."/>
            <person name="Tsui H.-C.T."/>
            <person name="Winkler M.E."/>
        </authorList>
    </citation>
    <scope>NUCLEOTIDE SEQUENCE</scope>
</reference>
<organism evidence="1">
    <name type="scientific">marine metagenome</name>
    <dbReference type="NCBI Taxonomy" id="408172"/>
    <lineage>
        <taxon>unclassified sequences</taxon>
        <taxon>metagenomes</taxon>
        <taxon>ecological metagenomes</taxon>
    </lineage>
</organism>
<gene>
    <name evidence="1" type="ORF">METZ01_LOCUS409521</name>
</gene>
<dbReference type="EMBL" id="UINC01158883">
    <property type="protein sequence ID" value="SVD56667.1"/>
    <property type="molecule type" value="Genomic_DNA"/>
</dbReference>
<evidence type="ECO:0008006" key="2">
    <source>
        <dbReference type="Google" id="ProtNLM"/>
    </source>
</evidence>
<name>A0A382WCV5_9ZZZZ</name>